<evidence type="ECO:0000313" key="1">
    <source>
        <dbReference type="EMBL" id="TXG68998.1"/>
    </source>
</evidence>
<dbReference type="AlphaFoldDB" id="A0A5C7IIP1"/>
<dbReference type="EMBL" id="VAHF01000002">
    <property type="protein sequence ID" value="TXG68998.1"/>
    <property type="molecule type" value="Genomic_DNA"/>
</dbReference>
<keyword evidence="2" id="KW-1185">Reference proteome</keyword>
<proteinExistence type="predicted"/>
<accession>A0A5C7IIP1</accession>
<protein>
    <submittedName>
        <fullName evidence="1">Uncharacterized protein</fullName>
    </submittedName>
</protein>
<dbReference type="OrthoDB" id="612216at2759"/>
<reference evidence="2" key="1">
    <citation type="journal article" date="2019" name="Gigascience">
        <title>De novo genome assembly of the endangered Acer yangbiense, a plant species with extremely small populations endemic to Yunnan Province, China.</title>
        <authorList>
            <person name="Yang J."/>
            <person name="Wariss H.M."/>
            <person name="Tao L."/>
            <person name="Zhang R."/>
            <person name="Yun Q."/>
            <person name="Hollingsworth P."/>
            <person name="Dao Z."/>
            <person name="Luo G."/>
            <person name="Guo H."/>
            <person name="Ma Y."/>
            <person name="Sun W."/>
        </authorList>
    </citation>
    <scope>NUCLEOTIDE SEQUENCE [LARGE SCALE GENOMIC DNA]</scope>
    <source>
        <strain evidence="2">cv. Malutang</strain>
    </source>
</reference>
<gene>
    <name evidence="1" type="ORF">EZV62_003933</name>
</gene>
<comment type="caution">
    <text evidence="1">The sequence shown here is derived from an EMBL/GenBank/DDBJ whole genome shotgun (WGS) entry which is preliminary data.</text>
</comment>
<dbReference type="Proteomes" id="UP000323000">
    <property type="component" value="Chromosome 2"/>
</dbReference>
<evidence type="ECO:0000313" key="2">
    <source>
        <dbReference type="Proteomes" id="UP000323000"/>
    </source>
</evidence>
<organism evidence="1 2">
    <name type="scientific">Acer yangbiense</name>
    <dbReference type="NCBI Taxonomy" id="1000413"/>
    <lineage>
        <taxon>Eukaryota</taxon>
        <taxon>Viridiplantae</taxon>
        <taxon>Streptophyta</taxon>
        <taxon>Embryophyta</taxon>
        <taxon>Tracheophyta</taxon>
        <taxon>Spermatophyta</taxon>
        <taxon>Magnoliopsida</taxon>
        <taxon>eudicotyledons</taxon>
        <taxon>Gunneridae</taxon>
        <taxon>Pentapetalae</taxon>
        <taxon>rosids</taxon>
        <taxon>malvids</taxon>
        <taxon>Sapindales</taxon>
        <taxon>Sapindaceae</taxon>
        <taxon>Hippocastanoideae</taxon>
        <taxon>Acereae</taxon>
        <taxon>Acer</taxon>
    </lineage>
</organism>
<sequence length="119" mass="14157">MSFNVEEFRKSSTLVPFEVGNLCLRKIEPPLSLASFLDVLLDLPLLYKEMSNRDVSCCHSHHIKCWRHYLKDFKIDNFLTFKDKKLLSRDDLMEVWPRLPTGTIRFHLEWCFSVPLRNV</sequence>
<name>A0A5C7IIP1_9ROSI</name>